<dbReference type="Proteomes" id="UP001153269">
    <property type="component" value="Unassembled WGS sequence"/>
</dbReference>
<comment type="caution">
    <text evidence="1">The sequence shown here is derived from an EMBL/GenBank/DDBJ whole genome shotgun (WGS) entry which is preliminary data.</text>
</comment>
<dbReference type="EMBL" id="CADEAL010001446">
    <property type="protein sequence ID" value="CAB1432534.1"/>
    <property type="molecule type" value="Genomic_DNA"/>
</dbReference>
<sequence length="157" mass="17756">MKYWWFRQAEVYGPVFEKEWLRCCSCERIGEDMERTEHLSSSGGMVVRQNTRSSGLEGRQSTGDQTLALGPAAGFHSSLPSPPDLGHIHCAVDEQRKMLRRKQRRETCRCRRYQQSLRGLKFRCVVTSAHMCSMLCAHGRRDCTESAGGNGNSQLSA</sequence>
<keyword evidence="2" id="KW-1185">Reference proteome</keyword>
<name>A0A9N7UI45_PLEPL</name>
<reference evidence="1" key="1">
    <citation type="submission" date="2020-03" db="EMBL/GenBank/DDBJ databases">
        <authorList>
            <person name="Weist P."/>
        </authorList>
    </citation>
    <scope>NUCLEOTIDE SEQUENCE</scope>
</reference>
<protein>
    <submittedName>
        <fullName evidence="1">Uncharacterized protein</fullName>
    </submittedName>
</protein>
<organism evidence="1 2">
    <name type="scientific">Pleuronectes platessa</name>
    <name type="common">European plaice</name>
    <dbReference type="NCBI Taxonomy" id="8262"/>
    <lineage>
        <taxon>Eukaryota</taxon>
        <taxon>Metazoa</taxon>
        <taxon>Chordata</taxon>
        <taxon>Craniata</taxon>
        <taxon>Vertebrata</taxon>
        <taxon>Euteleostomi</taxon>
        <taxon>Actinopterygii</taxon>
        <taxon>Neopterygii</taxon>
        <taxon>Teleostei</taxon>
        <taxon>Neoteleostei</taxon>
        <taxon>Acanthomorphata</taxon>
        <taxon>Carangaria</taxon>
        <taxon>Pleuronectiformes</taxon>
        <taxon>Pleuronectoidei</taxon>
        <taxon>Pleuronectidae</taxon>
        <taxon>Pleuronectes</taxon>
    </lineage>
</organism>
<evidence type="ECO:0000313" key="1">
    <source>
        <dbReference type="EMBL" id="CAB1432534.1"/>
    </source>
</evidence>
<proteinExistence type="predicted"/>
<dbReference type="AlphaFoldDB" id="A0A9N7UI45"/>
<accession>A0A9N7UI45</accession>
<evidence type="ECO:0000313" key="2">
    <source>
        <dbReference type="Proteomes" id="UP001153269"/>
    </source>
</evidence>
<gene>
    <name evidence="1" type="ORF">PLEPLA_LOCUS20616</name>
</gene>